<name>A0A6T9YMG9_BIGNA</name>
<gene>
    <name evidence="2" type="ORF">BIGN1055_LOCUS1362</name>
    <name evidence="3" type="ORF">BIGN1055_LOCUS1363</name>
</gene>
<keyword evidence="1" id="KW-0812">Transmembrane</keyword>
<sequence>MNQRRKLSRVSSSPNVNGIHAIWPPLALLAVLFIQTAGNFTPFLNVKASFAPLAVIEDRSFSIIEGFNDMTKTINGAGKLNTGHAIFGYIFVTLMPVISGTLLLTAWLLPGRPRLREKALHWACILREWCLVDVFWIASIVSMFELPEISAYIAEEFQDISKFGKLEVEMTPRHTLFWLPVVIILENLMFFHMKCSLDALPLSLHRR</sequence>
<organism evidence="2">
    <name type="scientific">Bigelowiella natans</name>
    <name type="common">Pedinomonas minutissima</name>
    <name type="synonym">Chlorarachnion sp. (strain CCMP621)</name>
    <dbReference type="NCBI Taxonomy" id="227086"/>
    <lineage>
        <taxon>Eukaryota</taxon>
        <taxon>Sar</taxon>
        <taxon>Rhizaria</taxon>
        <taxon>Cercozoa</taxon>
        <taxon>Chlorarachniophyceae</taxon>
        <taxon>Bigelowiella</taxon>
    </lineage>
</organism>
<evidence type="ECO:0000256" key="1">
    <source>
        <dbReference type="SAM" id="Phobius"/>
    </source>
</evidence>
<protein>
    <submittedName>
        <fullName evidence="2">Uncharacterized protein</fullName>
    </submittedName>
</protein>
<accession>A0A6T9YMG9</accession>
<feature type="transmembrane region" description="Helical" evidence="1">
    <location>
        <begin position="86"/>
        <end position="109"/>
    </location>
</feature>
<dbReference type="InterPro" id="IPR007498">
    <property type="entry name" value="PqiA-like"/>
</dbReference>
<keyword evidence="1" id="KW-1133">Transmembrane helix</keyword>
<dbReference type="EMBL" id="HBHA01002119">
    <property type="protein sequence ID" value="CAD9581782.1"/>
    <property type="molecule type" value="Transcribed_RNA"/>
</dbReference>
<dbReference type="EMBL" id="HBHA01002120">
    <property type="protein sequence ID" value="CAD9581793.1"/>
    <property type="molecule type" value="Transcribed_RNA"/>
</dbReference>
<evidence type="ECO:0000313" key="2">
    <source>
        <dbReference type="EMBL" id="CAD9581782.1"/>
    </source>
</evidence>
<proteinExistence type="predicted"/>
<reference evidence="2" key="1">
    <citation type="submission" date="2021-01" db="EMBL/GenBank/DDBJ databases">
        <authorList>
            <person name="Corre E."/>
            <person name="Pelletier E."/>
            <person name="Niang G."/>
            <person name="Scheremetjew M."/>
            <person name="Finn R."/>
            <person name="Kale V."/>
            <person name="Holt S."/>
            <person name="Cochrane G."/>
            <person name="Meng A."/>
            <person name="Brown T."/>
            <person name="Cohen L."/>
        </authorList>
    </citation>
    <scope>NUCLEOTIDE SEQUENCE</scope>
    <source>
        <strain evidence="2">CCMP1258.1</strain>
    </source>
</reference>
<keyword evidence="1" id="KW-0472">Membrane</keyword>
<dbReference type="Pfam" id="PF04403">
    <property type="entry name" value="PqiA"/>
    <property type="match status" value="1"/>
</dbReference>
<evidence type="ECO:0000313" key="3">
    <source>
        <dbReference type="EMBL" id="CAD9581793.1"/>
    </source>
</evidence>
<feature type="transmembrane region" description="Helical" evidence="1">
    <location>
        <begin position="21"/>
        <end position="40"/>
    </location>
</feature>
<dbReference type="AlphaFoldDB" id="A0A6T9YMG9"/>